<comment type="caution">
    <text evidence="1">The sequence shown here is derived from an EMBL/GenBank/DDBJ whole genome shotgun (WGS) entry which is preliminary data.</text>
</comment>
<protein>
    <submittedName>
        <fullName evidence="1">Uncharacterized protein</fullName>
    </submittedName>
</protein>
<evidence type="ECO:0000313" key="2">
    <source>
        <dbReference type="Proteomes" id="UP001420932"/>
    </source>
</evidence>
<name>A0AAP0P397_9MAGN</name>
<evidence type="ECO:0000313" key="1">
    <source>
        <dbReference type="EMBL" id="KAK9128873.1"/>
    </source>
</evidence>
<dbReference type="AlphaFoldDB" id="A0AAP0P397"/>
<sequence>MIFVGESETRVPGGDYWEAKLEDEGCMRDLVRFLCFVKNLGRLRRDCGLVIRSEGRWGKCGDLLLDSYLSENRTTFVESCSGFSIRKVVWVIRVLVCGRDWWRRNAARTEKEG</sequence>
<proteinExistence type="predicted"/>
<accession>A0AAP0P397</accession>
<keyword evidence="2" id="KW-1185">Reference proteome</keyword>
<gene>
    <name evidence="1" type="ORF">Syun_017670</name>
</gene>
<dbReference type="Proteomes" id="UP001420932">
    <property type="component" value="Unassembled WGS sequence"/>
</dbReference>
<organism evidence="1 2">
    <name type="scientific">Stephania yunnanensis</name>
    <dbReference type="NCBI Taxonomy" id="152371"/>
    <lineage>
        <taxon>Eukaryota</taxon>
        <taxon>Viridiplantae</taxon>
        <taxon>Streptophyta</taxon>
        <taxon>Embryophyta</taxon>
        <taxon>Tracheophyta</taxon>
        <taxon>Spermatophyta</taxon>
        <taxon>Magnoliopsida</taxon>
        <taxon>Ranunculales</taxon>
        <taxon>Menispermaceae</taxon>
        <taxon>Menispermoideae</taxon>
        <taxon>Cissampelideae</taxon>
        <taxon>Stephania</taxon>
    </lineage>
</organism>
<dbReference type="EMBL" id="JBBNAF010000007">
    <property type="protein sequence ID" value="KAK9128873.1"/>
    <property type="molecule type" value="Genomic_DNA"/>
</dbReference>
<reference evidence="1 2" key="1">
    <citation type="submission" date="2024-01" db="EMBL/GenBank/DDBJ databases">
        <title>Genome assemblies of Stephania.</title>
        <authorList>
            <person name="Yang L."/>
        </authorList>
    </citation>
    <scope>NUCLEOTIDE SEQUENCE [LARGE SCALE GENOMIC DNA]</scope>
    <source>
        <strain evidence="1">YNDBR</strain>
        <tissue evidence="1">Leaf</tissue>
    </source>
</reference>